<dbReference type="InterPro" id="IPR004381">
    <property type="entry name" value="Glycerate_kinase"/>
</dbReference>
<dbReference type="GO" id="GO:0043798">
    <property type="term" value="F:glycerate 2-kinase activity"/>
    <property type="evidence" value="ECO:0007669"/>
    <property type="project" value="UniProtKB-EC"/>
</dbReference>
<evidence type="ECO:0000313" key="6">
    <source>
        <dbReference type="Proteomes" id="UP000076603"/>
    </source>
</evidence>
<sequence length="380" mass="39859">MKENFVILLAPDSFKESMTAKEACEAMERGIKRANSSITCIHVPMADGGEGTMQSLLDATGGRLYRINVVGPLGVEVEATYGILGDGETGILEMASASGIHLVSPEKRNPLITTSYGTGQLIKACLDHGIKKLLIGIGGSATNDGGAGVVQALGGRLLDTQGKELGFGGGELGKLDTIDLTNFDSRIKDVVVEVACDVNNPLCGERGASNVFGPQKGANEDMIRLLDDNLKHYADIIKKQLGKDVLEVPGAGAAGGLGAGSMAFLDGTLKKGIEMVIEYSGLEEKVKDADMVWTGEGSIDFQTQYGKTPLGVAVVAKKHDKPVIALAGRVGDGIDILYKKGIDSIFGIVKGAASLEEALVKGQENIEKTAENIIRLMSLL</sequence>
<dbReference type="InterPro" id="IPR018193">
    <property type="entry name" value="Glyc_kinase_flavodox-like_fold"/>
</dbReference>
<dbReference type="STRING" id="1121326.CLMAG_46590"/>
<reference evidence="5 6" key="1">
    <citation type="submission" date="2016-04" db="EMBL/GenBank/DDBJ databases">
        <title>Genome sequence of Clostridium magnum DSM 2767.</title>
        <authorList>
            <person name="Poehlein A."/>
            <person name="Uhlig R."/>
            <person name="Fischer R."/>
            <person name="Bahl H."/>
            <person name="Daniel R."/>
        </authorList>
    </citation>
    <scope>NUCLEOTIDE SEQUENCE [LARGE SCALE GENOMIC DNA]</scope>
    <source>
        <strain evidence="5 6">DSM 2767</strain>
    </source>
</reference>
<dbReference type="AlphaFoldDB" id="A0A161X7P5"/>
<dbReference type="EC" id="2.7.1.165" evidence="5"/>
<keyword evidence="2 4" id="KW-0808">Transferase</keyword>
<dbReference type="PANTHER" id="PTHR21599:SF0">
    <property type="entry name" value="GLYCERATE KINASE"/>
    <property type="match status" value="1"/>
</dbReference>
<protein>
    <submittedName>
        <fullName evidence="5">Glycerate 2-kinase</fullName>
        <ecNumber evidence="5">2.7.1.165</ecNumber>
    </submittedName>
</protein>
<dbReference type="RefSeq" id="WP_066627676.1">
    <property type="nucleotide sequence ID" value="NZ_FQXL01000006.1"/>
</dbReference>
<dbReference type="NCBIfam" id="TIGR00045">
    <property type="entry name" value="glycerate kinase"/>
    <property type="match status" value="1"/>
</dbReference>
<gene>
    <name evidence="5" type="primary">garK_2</name>
    <name evidence="5" type="ORF">CLMAG_46590</name>
</gene>
<dbReference type="Proteomes" id="UP000076603">
    <property type="component" value="Unassembled WGS sequence"/>
</dbReference>
<dbReference type="InterPro" id="IPR018197">
    <property type="entry name" value="Glycerate_kinase_RE-like"/>
</dbReference>
<accession>A0A161X7P5</accession>
<name>A0A161X7P5_9CLOT</name>
<comment type="caution">
    <text evidence="5">The sequence shown here is derived from an EMBL/GenBank/DDBJ whole genome shotgun (WGS) entry which is preliminary data.</text>
</comment>
<dbReference type="GO" id="GO:0008887">
    <property type="term" value="F:glycerate kinase activity"/>
    <property type="evidence" value="ECO:0007669"/>
    <property type="project" value="UniProtKB-UniRule"/>
</dbReference>
<dbReference type="OrthoDB" id="9774290at2"/>
<dbReference type="InterPro" id="IPR036129">
    <property type="entry name" value="Glycerate_kinase_sf"/>
</dbReference>
<proteinExistence type="inferred from homology"/>
<dbReference type="PIRSF" id="PIRSF006078">
    <property type="entry name" value="GlxK"/>
    <property type="match status" value="1"/>
</dbReference>
<dbReference type="SUPFAM" id="SSF110738">
    <property type="entry name" value="Glycerate kinase I"/>
    <property type="match status" value="1"/>
</dbReference>
<keyword evidence="6" id="KW-1185">Reference proteome</keyword>
<dbReference type="Gene3D" id="3.90.1510.10">
    <property type="entry name" value="Glycerate kinase, domain 2"/>
    <property type="match status" value="1"/>
</dbReference>
<dbReference type="EMBL" id="LWAE01000006">
    <property type="protein sequence ID" value="KZL90166.1"/>
    <property type="molecule type" value="Genomic_DNA"/>
</dbReference>
<evidence type="ECO:0000256" key="1">
    <source>
        <dbReference type="ARBA" id="ARBA00006284"/>
    </source>
</evidence>
<dbReference type="GO" id="GO:0031388">
    <property type="term" value="P:organic acid phosphorylation"/>
    <property type="evidence" value="ECO:0007669"/>
    <property type="project" value="UniProtKB-UniRule"/>
</dbReference>
<evidence type="ECO:0000256" key="2">
    <source>
        <dbReference type="ARBA" id="ARBA00022679"/>
    </source>
</evidence>
<evidence type="ECO:0000313" key="5">
    <source>
        <dbReference type="EMBL" id="KZL90166.1"/>
    </source>
</evidence>
<dbReference type="Pfam" id="PF02595">
    <property type="entry name" value="Gly_kinase"/>
    <property type="match status" value="1"/>
</dbReference>
<evidence type="ECO:0000256" key="3">
    <source>
        <dbReference type="ARBA" id="ARBA00022777"/>
    </source>
</evidence>
<dbReference type="Gene3D" id="3.40.50.10350">
    <property type="entry name" value="Glycerate kinase, domain 1"/>
    <property type="match status" value="1"/>
</dbReference>
<dbReference type="PANTHER" id="PTHR21599">
    <property type="entry name" value="GLYCERATE KINASE"/>
    <property type="match status" value="1"/>
</dbReference>
<keyword evidence="3 4" id="KW-0418">Kinase</keyword>
<organism evidence="5 6">
    <name type="scientific">Clostridium magnum DSM 2767</name>
    <dbReference type="NCBI Taxonomy" id="1121326"/>
    <lineage>
        <taxon>Bacteria</taxon>
        <taxon>Bacillati</taxon>
        <taxon>Bacillota</taxon>
        <taxon>Clostridia</taxon>
        <taxon>Eubacteriales</taxon>
        <taxon>Clostridiaceae</taxon>
        <taxon>Clostridium</taxon>
    </lineage>
</organism>
<evidence type="ECO:0000256" key="4">
    <source>
        <dbReference type="PIRNR" id="PIRNR006078"/>
    </source>
</evidence>
<comment type="similarity">
    <text evidence="1 4">Belongs to the glycerate kinase type-1 family.</text>
</comment>
<dbReference type="PATRIC" id="fig|1121326.3.peg.4719"/>